<reference evidence="1" key="1">
    <citation type="submission" date="2020-09" db="EMBL/GenBank/DDBJ databases">
        <title>A novel bacterium of genus Paenibacillus, isolated from South China Sea.</title>
        <authorList>
            <person name="Huang H."/>
            <person name="Mo K."/>
            <person name="Hu Y."/>
        </authorList>
    </citation>
    <scope>NUCLEOTIDE SEQUENCE</scope>
    <source>
        <strain evidence="1">IB182363</strain>
    </source>
</reference>
<dbReference type="RefSeq" id="WP_190929951.1">
    <property type="nucleotide sequence ID" value="NZ_JACXJA010000028.1"/>
</dbReference>
<organism evidence="1 2">
    <name type="scientific">Paenibacillus oceani</name>
    <dbReference type="NCBI Taxonomy" id="2772510"/>
    <lineage>
        <taxon>Bacteria</taxon>
        <taxon>Bacillati</taxon>
        <taxon>Bacillota</taxon>
        <taxon>Bacilli</taxon>
        <taxon>Bacillales</taxon>
        <taxon>Paenibacillaceae</taxon>
        <taxon>Paenibacillus</taxon>
    </lineage>
</organism>
<dbReference type="SUPFAM" id="SSF52540">
    <property type="entry name" value="P-loop containing nucleoside triphosphate hydrolases"/>
    <property type="match status" value="1"/>
</dbReference>
<evidence type="ECO:0000313" key="1">
    <source>
        <dbReference type="EMBL" id="MBD2864329.1"/>
    </source>
</evidence>
<dbReference type="Proteomes" id="UP000639396">
    <property type="component" value="Unassembled WGS sequence"/>
</dbReference>
<evidence type="ECO:0000313" key="2">
    <source>
        <dbReference type="Proteomes" id="UP000639396"/>
    </source>
</evidence>
<dbReference type="Gene3D" id="3.40.50.300">
    <property type="entry name" value="P-loop containing nucleotide triphosphate hydrolases"/>
    <property type="match status" value="1"/>
</dbReference>
<comment type="caution">
    <text evidence="1">The sequence shown here is derived from an EMBL/GenBank/DDBJ whole genome shotgun (WGS) entry which is preliminary data.</text>
</comment>
<dbReference type="EMBL" id="JACXJA010000028">
    <property type="protein sequence ID" value="MBD2864329.1"/>
    <property type="molecule type" value="Genomic_DNA"/>
</dbReference>
<keyword evidence="2" id="KW-1185">Reference proteome</keyword>
<protein>
    <submittedName>
        <fullName evidence="1">Uncharacterized protein</fullName>
    </submittedName>
</protein>
<gene>
    <name evidence="1" type="ORF">IDH45_20295</name>
</gene>
<sequence>MHIAFLTRDEALCEVWLSWEAPDGDRVVLFRQPESFMESANLSDFGHIVISDRFFDYAAFCEYVEQVKEAAPGAELTVMLSDRHDTAENGRWIKYCLMGGIPYIPPHRTIETITGLLMQRIYGESGTAAAGGSPCITFVGSTPNIGTTFVSFGTAVRLSASTRRSVGYLCLNLKSSKLHRYLGLEKPEASLDHLRAEIRSQSLRPDRLHLYCEPVKGRPNLRILFGNQLREQAEFFTAEDIEHLLRTARRTFDVCIVEVNAYWDNAATICALLQADTRILVTTPELAHFQEDTDRWLRGLCPVIGLAAESFDLILTQAEGSGSSGGIRHQDVRKETGLSLIGKVGKYSDLSETVNQGKLLELLTGKHPLNRDLDDIVRLLTAVCGIEPAAPDKEPAVKRIFGRLTGALGIPAAKPRKARGSG</sequence>
<name>A0A927CA96_9BACL</name>
<accession>A0A927CA96</accession>
<dbReference type="AlphaFoldDB" id="A0A927CA96"/>
<proteinExistence type="predicted"/>
<dbReference type="InterPro" id="IPR027417">
    <property type="entry name" value="P-loop_NTPase"/>
</dbReference>